<evidence type="ECO:0000313" key="2">
    <source>
        <dbReference type="Proteomes" id="UP000266861"/>
    </source>
</evidence>
<keyword evidence="2" id="KW-1185">Reference proteome</keyword>
<protein>
    <submittedName>
        <fullName evidence="1">Uncharacterized protein</fullName>
    </submittedName>
</protein>
<comment type="caution">
    <text evidence="1">The sequence shown here is derived from an EMBL/GenBank/DDBJ whole genome shotgun (WGS) entry which is preliminary data.</text>
</comment>
<sequence length="105" mass="12000">MGAHMVGLKKAIDLALATNSYDELISMCQDFLNSKQSGTGNEVSVVIDITNPKTKKSLRRSQKETGKAEFACRQANLLKKINEEKKIDEEKKKKRWRGKEFIHFE</sequence>
<organism evidence="1 2">
    <name type="scientific">Diversispora epigaea</name>
    <dbReference type="NCBI Taxonomy" id="1348612"/>
    <lineage>
        <taxon>Eukaryota</taxon>
        <taxon>Fungi</taxon>
        <taxon>Fungi incertae sedis</taxon>
        <taxon>Mucoromycota</taxon>
        <taxon>Glomeromycotina</taxon>
        <taxon>Glomeromycetes</taxon>
        <taxon>Diversisporales</taxon>
        <taxon>Diversisporaceae</taxon>
        <taxon>Diversispora</taxon>
    </lineage>
</organism>
<dbReference type="AlphaFoldDB" id="A0A397H695"/>
<accession>A0A397H695</accession>
<name>A0A397H695_9GLOM</name>
<reference evidence="1 2" key="1">
    <citation type="submission" date="2018-08" db="EMBL/GenBank/DDBJ databases">
        <title>Genome and evolution of the arbuscular mycorrhizal fungus Diversispora epigaea (formerly Glomus versiforme) and its bacterial endosymbionts.</title>
        <authorList>
            <person name="Sun X."/>
            <person name="Fei Z."/>
            <person name="Harrison M."/>
        </authorList>
    </citation>
    <scope>NUCLEOTIDE SEQUENCE [LARGE SCALE GENOMIC DNA]</scope>
    <source>
        <strain evidence="1 2">IT104</strain>
    </source>
</reference>
<dbReference type="Proteomes" id="UP000266861">
    <property type="component" value="Unassembled WGS sequence"/>
</dbReference>
<dbReference type="EMBL" id="PQFF01000335">
    <property type="protein sequence ID" value="RHZ58595.1"/>
    <property type="molecule type" value="Genomic_DNA"/>
</dbReference>
<evidence type="ECO:0000313" key="1">
    <source>
        <dbReference type="EMBL" id="RHZ58595.1"/>
    </source>
</evidence>
<proteinExistence type="predicted"/>
<gene>
    <name evidence="1" type="ORF">Glove_372g92</name>
</gene>